<reference evidence="2 3" key="2">
    <citation type="submission" date="2018-03" db="EMBL/GenBank/DDBJ databases">
        <title>Draft genome of Pseudomonas putida strain KT-27.</title>
        <authorList>
            <person name="Yoshizawa S."/>
            <person name="Khan N.H."/>
            <person name="Nishimura M."/>
            <person name="Chiura H.X."/>
            <person name="Ogura Y."/>
            <person name="Hayashi T."/>
            <person name="Kogure K."/>
        </authorList>
    </citation>
    <scope>NUCLEOTIDE SEQUENCE [LARGE SCALE GENOMIC DNA]</scope>
    <source>
        <strain evidence="2 3">KT-27</strain>
    </source>
</reference>
<name>A0A2S3WA47_PSEPU</name>
<evidence type="ECO:0000259" key="1">
    <source>
        <dbReference type="Pfam" id="PF04575"/>
    </source>
</evidence>
<dbReference type="EMBL" id="MIND01000018">
    <property type="protein sequence ID" value="POF87807.1"/>
    <property type="molecule type" value="Genomic_DNA"/>
</dbReference>
<dbReference type="InterPro" id="IPR007655">
    <property type="entry name" value="Slam_C"/>
</dbReference>
<accession>A0A2S3WA47</accession>
<sequence length="98" mass="11039">MITAKTGKARWPSENMYNESTLISNAGYSYHDASNQYAIGPSYEFSTIGSDAMYSAWGLRGEWLHTLSATRMFKLEGDYKNMLYKHEININLDGGVSL</sequence>
<evidence type="ECO:0000313" key="2">
    <source>
        <dbReference type="EMBL" id="POF87807.1"/>
    </source>
</evidence>
<dbReference type="Proteomes" id="UP000237194">
    <property type="component" value="Unassembled WGS sequence"/>
</dbReference>
<organism evidence="2 3">
    <name type="scientific">Pseudomonas putida</name>
    <name type="common">Arthrobacter siderocapsulatus</name>
    <dbReference type="NCBI Taxonomy" id="303"/>
    <lineage>
        <taxon>Bacteria</taxon>
        <taxon>Pseudomonadati</taxon>
        <taxon>Pseudomonadota</taxon>
        <taxon>Gammaproteobacteria</taxon>
        <taxon>Pseudomonadales</taxon>
        <taxon>Pseudomonadaceae</taxon>
        <taxon>Pseudomonas</taxon>
    </lineage>
</organism>
<comment type="caution">
    <text evidence="2">The sequence shown here is derived from an EMBL/GenBank/DDBJ whole genome shotgun (WGS) entry which is preliminary data.</text>
</comment>
<reference evidence="2 3" key="1">
    <citation type="submission" date="2016-08" db="EMBL/GenBank/DDBJ databases">
        <authorList>
            <person name="Seilhamer J.J."/>
        </authorList>
    </citation>
    <scope>NUCLEOTIDE SEQUENCE [LARGE SCALE GENOMIC DNA]</scope>
    <source>
        <strain evidence="2 3">KT-27</strain>
    </source>
</reference>
<proteinExistence type="predicted"/>
<dbReference type="AlphaFoldDB" id="A0A2S3WA47"/>
<evidence type="ECO:0000313" key="3">
    <source>
        <dbReference type="Proteomes" id="UP000237194"/>
    </source>
</evidence>
<dbReference type="Pfam" id="PF04575">
    <property type="entry name" value="SlipAM"/>
    <property type="match status" value="1"/>
</dbReference>
<feature type="domain" description="Surface lipoprotein assembly modifier C-terminal" evidence="1">
    <location>
        <begin position="11"/>
        <end position="94"/>
    </location>
</feature>
<protein>
    <recommendedName>
        <fullName evidence="1">Surface lipoprotein assembly modifier C-terminal domain-containing protein</fullName>
    </recommendedName>
</protein>
<gene>
    <name evidence="2" type="ORF">BGP80_07460</name>
</gene>